<dbReference type="CDD" id="cd13589">
    <property type="entry name" value="PBP2_polyamine_RpCGA009"/>
    <property type="match status" value="1"/>
</dbReference>
<organism evidence="3 4">
    <name type="scientific">Clostridium amylolyticum</name>
    <dbReference type="NCBI Taxonomy" id="1121298"/>
    <lineage>
        <taxon>Bacteria</taxon>
        <taxon>Bacillati</taxon>
        <taxon>Bacillota</taxon>
        <taxon>Clostridia</taxon>
        <taxon>Eubacteriales</taxon>
        <taxon>Clostridiaceae</taxon>
        <taxon>Clostridium</taxon>
    </lineage>
</organism>
<dbReference type="AlphaFoldDB" id="A0A1M6GHM9"/>
<accession>A0A1M6GHM9</accession>
<dbReference type="GO" id="GO:0030288">
    <property type="term" value="C:outer membrane-bounded periplasmic space"/>
    <property type="evidence" value="ECO:0007669"/>
    <property type="project" value="TreeGrafter"/>
</dbReference>
<dbReference type="InterPro" id="IPR001188">
    <property type="entry name" value="Sperm_putr-bd"/>
</dbReference>
<feature type="chain" id="PRO_5039191409" evidence="2">
    <location>
        <begin position="19"/>
        <end position="352"/>
    </location>
</feature>
<feature type="signal peptide" evidence="2">
    <location>
        <begin position="1"/>
        <end position="18"/>
    </location>
</feature>
<dbReference type="Pfam" id="PF13416">
    <property type="entry name" value="SBP_bac_8"/>
    <property type="match status" value="1"/>
</dbReference>
<protein>
    <submittedName>
        <fullName evidence="3">Putative spermidine/putrescine transport system substrate-binding protein</fullName>
    </submittedName>
</protein>
<dbReference type="STRING" id="1121298.SAMN05444401_2119"/>
<keyword evidence="1 2" id="KW-0732">Signal</keyword>
<evidence type="ECO:0000313" key="3">
    <source>
        <dbReference type="EMBL" id="SHJ09388.1"/>
    </source>
</evidence>
<dbReference type="OrthoDB" id="9769319at2"/>
<evidence type="ECO:0000256" key="1">
    <source>
        <dbReference type="ARBA" id="ARBA00022729"/>
    </source>
</evidence>
<gene>
    <name evidence="3" type="ORF">SAMN05444401_2119</name>
</gene>
<dbReference type="SUPFAM" id="SSF53850">
    <property type="entry name" value="Periplasmic binding protein-like II"/>
    <property type="match status" value="1"/>
</dbReference>
<dbReference type="Proteomes" id="UP000184080">
    <property type="component" value="Unassembled WGS sequence"/>
</dbReference>
<dbReference type="GO" id="GO:0015888">
    <property type="term" value="P:thiamine transport"/>
    <property type="evidence" value="ECO:0007669"/>
    <property type="project" value="TreeGrafter"/>
</dbReference>
<reference evidence="3 4" key="1">
    <citation type="submission" date="2016-11" db="EMBL/GenBank/DDBJ databases">
        <authorList>
            <person name="Jaros S."/>
            <person name="Januszkiewicz K."/>
            <person name="Wedrychowicz H."/>
        </authorList>
    </citation>
    <scope>NUCLEOTIDE SEQUENCE [LARGE SCALE GENOMIC DNA]</scope>
    <source>
        <strain evidence="3 4">DSM 21864</strain>
    </source>
</reference>
<evidence type="ECO:0000313" key="4">
    <source>
        <dbReference type="Proteomes" id="UP000184080"/>
    </source>
</evidence>
<dbReference type="PANTHER" id="PTHR30006">
    <property type="entry name" value="THIAMINE-BINDING PERIPLASMIC PROTEIN-RELATED"/>
    <property type="match status" value="1"/>
</dbReference>
<evidence type="ECO:0000256" key="2">
    <source>
        <dbReference type="SAM" id="SignalP"/>
    </source>
</evidence>
<sequence length="352" mass="38572">MKKLSLLLAGIVATTFFAGCTAKGTSSKDDGAQKQLVVSTWGLNLDNYKKEVIETFEKENNCKVVLETGNNDERLAKLKNNPNSAVDVMYLAESYSQQGIEDGLFEKIDYSKVPNAKKVLPVAQKFVDAGYGPAYTLNRAAIVYNPKAVKEKITSWNDLWKPEFKGKIAIPAITTTFGPSMVYVAAQKSGVDIKSDAAAGAFKELEALNPNVVKTYSKSSDLVNMFSSGEITVAVAADFVVASIKKAVPEAVYVDPSEGAYLNFNTININKNSKNKDLALKFIDHVLSEKIETKTAATVGDSPINKDVVLSKELAETLTYGESVNKAKSLDYSFVNKELKSWIDKWNRLFNK</sequence>
<dbReference type="Gene3D" id="3.40.190.10">
    <property type="entry name" value="Periplasmic binding protein-like II"/>
    <property type="match status" value="2"/>
</dbReference>
<name>A0A1M6GHM9_9CLOT</name>
<dbReference type="InterPro" id="IPR006059">
    <property type="entry name" value="SBP"/>
</dbReference>
<dbReference type="GO" id="GO:0015846">
    <property type="term" value="P:polyamine transport"/>
    <property type="evidence" value="ECO:0007669"/>
    <property type="project" value="InterPro"/>
</dbReference>
<dbReference type="RefSeq" id="WP_073006293.1">
    <property type="nucleotide sequence ID" value="NZ_FQZO01000003.1"/>
</dbReference>
<dbReference type="PROSITE" id="PS51257">
    <property type="entry name" value="PROKAR_LIPOPROTEIN"/>
    <property type="match status" value="1"/>
</dbReference>
<keyword evidence="4" id="KW-1185">Reference proteome</keyword>
<dbReference type="PRINTS" id="PR00909">
    <property type="entry name" value="SPERMDNBNDNG"/>
</dbReference>
<dbReference type="PANTHER" id="PTHR30006:SF2">
    <property type="entry name" value="ABC TRANSPORTER SUBSTRATE-BINDING PROTEIN"/>
    <property type="match status" value="1"/>
</dbReference>
<dbReference type="GO" id="GO:0030975">
    <property type="term" value="F:thiamine binding"/>
    <property type="evidence" value="ECO:0007669"/>
    <property type="project" value="TreeGrafter"/>
</dbReference>
<dbReference type="GO" id="GO:0030976">
    <property type="term" value="F:thiamine pyrophosphate binding"/>
    <property type="evidence" value="ECO:0007669"/>
    <property type="project" value="TreeGrafter"/>
</dbReference>
<dbReference type="EMBL" id="FQZO01000003">
    <property type="protein sequence ID" value="SHJ09388.1"/>
    <property type="molecule type" value="Genomic_DNA"/>
</dbReference>
<dbReference type="GO" id="GO:0019808">
    <property type="term" value="F:polyamine binding"/>
    <property type="evidence" value="ECO:0007669"/>
    <property type="project" value="InterPro"/>
</dbReference>
<proteinExistence type="predicted"/>